<protein>
    <submittedName>
        <fullName evidence="1">Uncharacterized protein</fullName>
    </submittedName>
</protein>
<name>A0AA88A6S6_FICCA</name>
<sequence>MPQKRGKGKVSSSGSSSLRLVDKNFMNEAAKAKFGKFMEKNKSIIVEKGLRPSEFDIEGDIANNIV</sequence>
<keyword evidence="2" id="KW-1185">Reference proteome</keyword>
<proteinExistence type="predicted"/>
<organism evidence="1 2">
    <name type="scientific">Ficus carica</name>
    <name type="common">Common fig</name>
    <dbReference type="NCBI Taxonomy" id="3494"/>
    <lineage>
        <taxon>Eukaryota</taxon>
        <taxon>Viridiplantae</taxon>
        <taxon>Streptophyta</taxon>
        <taxon>Embryophyta</taxon>
        <taxon>Tracheophyta</taxon>
        <taxon>Spermatophyta</taxon>
        <taxon>Magnoliopsida</taxon>
        <taxon>eudicotyledons</taxon>
        <taxon>Gunneridae</taxon>
        <taxon>Pentapetalae</taxon>
        <taxon>rosids</taxon>
        <taxon>fabids</taxon>
        <taxon>Rosales</taxon>
        <taxon>Moraceae</taxon>
        <taxon>Ficeae</taxon>
        <taxon>Ficus</taxon>
    </lineage>
</organism>
<dbReference type="AlphaFoldDB" id="A0AA88A6S6"/>
<reference evidence="1" key="1">
    <citation type="submission" date="2023-07" db="EMBL/GenBank/DDBJ databases">
        <title>draft genome sequence of fig (Ficus carica).</title>
        <authorList>
            <person name="Takahashi T."/>
            <person name="Nishimura K."/>
        </authorList>
    </citation>
    <scope>NUCLEOTIDE SEQUENCE</scope>
</reference>
<dbReference type="Proteomes" id="UP001187192">
    <property type="component" value="Unassembled WGS sequence"/>
</dbReference>
<evidence type="ECO:0000313" key="2">
    <source>
        <dbReference type="Proteomes" id="UP001187192"/>
    </source>
</evidence>
<gene>
    <name evidence="1" type="ORF">TIFTF001_015221</name>
</gene>
<dbReference type="EMBL" id="BTGU01000022">
    <property type="protein sequence ID" value="GMN46035.1"/>
    <property type="molecule type" value="Genomic_DNA"/>
</dbReference>
<comment type="caution">
    <text evidence="1">The sequence shown here is derived from an EMBL/GenBank/DDBJ whole genome shotgun (WGS) entry which is preliminary data.</text>
</comment>
<accession>A0AA88A6S6</accession>
<evidence type="ECO:0000313" key="1">
    <source>
        <dbReference type="EMBL" id="GMN46035.1"/>
    </source>
</evidence>